<feature type="transmembrane region" description="Helical" evidence="2">
    <location>
        <begin position="108"/>
        <end position="132"/>
    </location>
</feature>
<evidence type="ECO:0000256" key="1">
    <source>
        <dbReference type="SAM" id="MobiDB-lite"/>
    </source>
</evidence>
<feature type="transmembrane region" description="Helical" evidence="2">
    <location>
        <begin position="197"/>
        <end position="227"/>
    </location>
</feature>
<name>A0ABC8CK47_CORST</name>
<keyword evidence="2" id="KW-1133">Transmembrane helix</keyword>
<evidence type="ECO:0000313" key="4">
    <source>
        <dbReference type="Proteomes" id="UP000231994"/>
    </source>
</evidence>
<evidence type="ECO:0000313" key="3">
    <source>
        <dbReference type="EMBL" id="ATZ08057.1"/>
    </source>
</evidence>
<dbReference type="EMBL" id="CP024932">
    <property type="protein sequence ID" value="ATZ08057.1"/>
    <property type="molecule type" value="Genomic_DNA"/>
</dbReference>
<evidence type="ECO:0000256" key="2">
    <source>
        <dbReference type="SAM" id="Phobius"/>
    </source>
</evidence>
<sequence>MSNPFGADGSSGDDKFNNPTGNNDLPRYEPTNHPEDRPDYGLPSYGSYGAQSSEPGYAGTANGNTYGSYGPYGAGNLSGRNHAAPAYTGPVSATKAIGWGFRATFANWQLWILGAFALIAVTLVLSFIGAAISGGLSGGSEEATAAAGLSSMAVNILSTLFSLIVSLVVMRLAFYQIDDPATSWGYVGKNVRWVQPFVVGLVVNIVIGGLMLIGLLIFGGATFVALFNGDIEAALFNGDIEAALFNGDIESDAGIMKAVSTFLGFVAVGMLISWLIQPLYVLMQWFAADGESIGDAFKKGFAAGKANYGQLLLFSFLMLLLALATILTLGLGMLVIMPVSMLAQAHIMRQCANRYAPESV</sequence>
<protein>
    <recommendedName>
        <fullName evidence="5">Integral membrane protein</fullName>
    </recommendedName>
</protein>
<dbReference type="RefSeq" id="WP_049151834.1">
    <property type="nucleotide sequence ID" value="NZ_CP024932.1"/>
</dbReference>
<reference evidence="3 4" key="1">
    <citation type="submission" date="2017-11" db="EMBL/GenBank/DDBJ databases">
        <title>Whole genome sequencing of cultured pathogen.</title>
        <authorList>
            <person name="Hoffmann M."/>
            <person name="Sanchez M."/>
            <person name="Timme R."/>
            <person name="Nudel K."/>
            <person name="Bry L."/>
        </authorList>
    </citation>
    <scope>NUCLEOTIDE SEQUENCE [LARGE SCALE GENOMIC DNA]</scope>
    <source>
        <strain evidence="3 4">216</strain>
    </source>
</reference>
<feature type="transmembrane region" description="Helical" evidence="2">
    <location>
        <begin position="258"/>
        <end position="276"/>
    </location>
</feature>
<gene>
    <name evidence="3" type="ORF">A9D01_04100</name>
</gene>
<feature type="compositionally biased region" description="Basic and acidic residues" evidence="1">
    <location>
        <begin position="26"/>
        <end position="39"/>
    </location>
</feature>
<feature type="transmembrane region" description="Helical" evidence="2">
    <location>
        <begin position="153"/>
        <end position="177"/>
    </location>
</feature>
<feature type="transmembrane region" description="Helical" evidence="2">
    <location>
        <begin position="311"/>
        <end position="339"/>
    </location>
</feature>
<keyword evidence="2" id="KW-0812">Transmembrane</keyword>
<organism evidence="3 4">
    <name type="scientific">Corynebacterium striatum</name>
    <dbReference type="NCBI Taxonomy" id="43770"/>
    <lineage>
        <taxon>Bacteria</taxon>
        <taxon>Bacillati</taxon>
        <taxon>Actinomycetota</taxon>
        <taxon>Actinomycetes</taxon>
        <taxon>Mycobacteriales</taxon>
        <taxon>Corynebacteriaceae</taxon>
        <taxon>Corynebacterium</taxon>
    </lineage>
</organism>
<dbReference type="Proteomes" id="UP000231994">
    <property type="component" value="Chromosome"/>
</dbReference>
<proteinExistence type="predicted"/>
<feature type="region of interest" description="Disordered" evidence="1">
    <location>
        <begin position="1"/>
        <end position="45"/>
    </location>
</feature>
<evidence type="ECO:0008006" key="5">
    <source>
        <dbReference type="Google" id="ProtNLM"/>
    </source>
</evidence>
<accession>A0ABC8CK47</accession>
<dbReference type="AlphaFoldDB" id="A0ABC8CK47"/>
<keyword evidence="2" id="KW-0472">Membrane</keyword>